<organism evidence="1 2">
    <name type="scientific">Holothuria leucospilota</name>
    <name type="common">Black long sea cucumber</name>
    <name type="synonym">Mertensiothuria leucospilota</name>
    <dbReference type="NCBI Taxonomy" id="206669"/>
    <lineage>
        <taxon>Eukaryota</taxon>
        <taxon>Metazoa</taxon>
        <taxon>Echinodermata</taxon>
        <taxon>Eleutherozoa</taxon>
        <taxon>Echinozoa</taxon>
        <taxon>Holothuroidea</taxon>
        <taxon>Aspidochirotacea</taxon>
        <taxon>Aspidochirotida</taxon>
        <taxon>Holothuriidae</taxon>
        <taxon>Holothuria</taxon>
    </lineage>
</organism>
<reference evidence="1" key="1">
    <citation type="submission" date="2021-10" db="EMBL/GenBank/DDBJ databases">
        <title>Tropical sea cucumber genome reveals ecological adaptation and Cuvierian tubules defense mechanism.</title>
        <authorList>
            <person name="Chen T."/>
        </authorList>
    </citation>
    <scope>NUCLEOTIDE SEQUENCE</scope>
    <source>
        <strain evidence="1">Nanhai2018</strain>
        <tissue evidence="1">Muscle</tissue>
    </source>
</reference>
<comment type="caution">
    <text evidence="1">The sequence shown here is derived from an EMBL/GenBank/DDBJ whole genome shotgun (WGS) entry which is preliminary data.</text>
</comment>
<dbReference type="Proteomes" id="UP001152320">
    <property type="component" value="Chromosome 20"/>
</dbReference>
<keyword evidence="2" id="KW-1185">Reference proteome</keyword>
<protein>
    <submittedName>
        <fullName evidence="1">Uncharacterized protein</fullName>
    </submittedName>
</protein>
<evidence type="ECO:0000313" key="2">
    <source>
        <dbReference type="Proteomes" id="UP001152320"/>
    </source>
</evidence>
<dbReference type="AlphaFoldDB" id="A0A9Q0YHV6"/>
<accession>A0A9Q0YHV6</accession>
<gene>
    <name evidence="1" type="ORF">HOLleu_37893</name>
</gene>
<proteinExistence type="predicted"/>
<name>A0A9Q0YHV6_HOLLE</name>
<sequence length="110" mass="12696">MAFGSLKDFPKFRQAKNYSMKVLHNAIGFWGHCPLNPYQDVAPGPTRGLSGLLDPTTSMELFTLPRRIHRRLVFRLGLTPHFQIPGLVHMFMVPMCPQAVQDYHLIWVEY</sequence>
<evidence type="ECO:0000313" key="1">
    <source>
        <dbReference type="EMBL" id="KAJ8022873.1"/>
    </source>
</evidence>
<dbReference type="EMBL" id="JAIZAY010000020">
    <property type="protein sequence ID" value="KAJ8022873.1"/>
    <property type="molecule type" value="Genomic_DNA"/>
</dbReference>